<dbReference type="Proteomes" id="UP000317703">
    <property type="component" value="Segment"/>
</dbReference>
<keyword evidence="2" id="KW-1185">Reference proteome</keyword>
<accession>A0A514TUL3</accession>
<proteinExistence type="predicted"/>
<evidence type="ECO:0000313" key="1">
    <source>
        <dbReference type="EMBL" id="QDJ96717.1"/>
    </source>
</evidence>
<protein>
    <submittedName>
        <fullName evidence="1">Uncharacterized protein</fullName>
    </submittedName>
</protein>
<gene>
    <name evidence="1" type="ORF">PS1_0206</name>
</gene>
<evidence type="ECO:0000313" key="2">
    <source>
        <dbReference type="Proteomes" id="UP000317703"/>
    </source>
</evidence>
<organism evidence="1 2">
    <name type="scientific">Aeromonas phage PS1</name>
    <dbReference type="NCBI Taxonomy" id="2591406"/>
    <lineage>
        <taxon>Viruses</taxon>
        <taxon>Duplodnaviria</taxon>
        <taxon>Heunggongvirae</taxon>
        <taxon>Uroviricota</taxon>
        <taxon>Caudoviricetes</taxon>
        <taxon>Chimalliviridae</taxon>
        <taxon>Ferozepurvirus</taxon>
        <taxon>Ferozepurvirus PS1</taxon>
    </lineage>
</organism>
<dbReference type="InterPro" id="IPR055618">
    <property type="entry name" value="DUF7194"/>
</dbReference>
<dbReference type="EMBL" id="MN032614">
    <property type="protein sequence ID" value="QDJ96717.1"/>
    <property type="molecule type" value="Genomic_DNA"/>
</dbReference>
<sequence length="211" mass="23323">MNNIPSIRSAGKFVADVPYDKVVNPEVFYTVEAIRTLPEMQALKIDLFTTVFQPVGYTTEQAQQEIQTAIDNKAVVVSLTSRGRGPVYVLSTFLKSIPLLDGVIYENLALIVSLGACPPSMKDRINVAIEHINNYIKECVGINDPNTTLGTIPTRGYVSKETADSWERSRQLQITEEPSDTVKLAEANKTISELQTYIEELEATITGQTNP</sequence>
<dbReference type="Pfam" id="PF23824">
    <property type="entry name" value="DUF7194"/>
    <property type="match status" value="1"/>
</dbReference>
<reference evidence="1" key="1">
    <citation type="submission" date="2019-06" db="EMBL/GenBank/DDBJ databases">
        <title>Complete genome sequence of Aeromonas hydrophila bacteriophage PS1.</title>
        <authorList>
            <person name="Rai S."/>
            <person name="Tyagi A."/>
            <person name="Kumar N."/>
            <person name="Singh N."/>
        </authorList>
    </citation>
    <scope>NUCLEOTIDE SEQUENCE [LARGE SCALE GENOMIC DNA]</scope>
</reference>
<name>A0A514TUL3_9CAUD</name>